<proteinExistence type="predicted"/>
<evidence type="ECO:0000259" key="1">
    <source>
        <dbReference type="Pfam" id="PF01738"/>
    </source>
</evidence>
<organism evidence="2 3">
    <name type="scientific">Paracoccus aurantius</name>
    <dbReference type="NCBI Taxonomy" id="3073814"/>
    <lineage>
        <taxon>Bacteria</taxon>
        <taxon>Pseudomonadati</taxon>
        <taxon>Pseudomonadota</taxon>
        <taxon>Alphaproteobacteria</taxon>
        <taxon>Rhodobacterales</taxon>
        <taxon>Paracoccaceae</taxon>
        <taxon>Paracoccus</taxon>
    </lineage>
</organism>
<dbReference type="InterPro" id="IPR029058">
    <property type="entry name" value="AB_hydrolase_fold"/>
</dbReference>
<dbReference type="GO" id="GO:0016787">
    <property type="term" value="F:hydrolase activity"/>
    <property type="evidence" value="ECO:0007669"/>
    <property type="project" value="UniProtKB-KW"/>
</dbReference>
<protein>
    <submittedName>
        <fullName evidence="2">Alpha/beta hydrolase</fullName>
    </submittedName>
</protein>
<dbReference type="Pfam" id="PF01738">
    <property type="entry name" value="DLH"/>
    <property type="match status" value="1"/>
</dbReference>
<dbReference type="Gene3D" id="3.40.50.1820">
    <property type="entry name" value="alpha/beta hydrolase"/>
    <property type="match status" value="1"/>
</dbReference>
<comment type="caution">
    <text evidence="2">The sequence shown here is derived from an EMBL/GenBank/DDBJ whole genome shotgun (WGS) entry which is preliminary data.</text>
</comment>
<evidence type="ECO:0000313" key="3">
    <source>
        <dbReference type="Proteomes" id="UP001269144"/>
    </source>
</evidence>
<keyword evidence="3" id="KW-1185">Reference proteome</keyword>
<gene>
    <name evidence="2" type="ORF">RGQ15_18270</name>
</gene>
<accession>A0ABU2HYE2</accession>
<dbReference type="InterPro" id="IPR002925">
    <property type="entry name" value="Dienelactn_hydro"/>
</dbReference>
<dbReference type="EMBL" id="JAVQLW010000003">
    <property type="protein sequence ID" value="MDS9469515.1"/>
    <property type="molecule type" value="Genomic_DNA"/>
</dbReference>
<evidence type="ECO:0000313" key="2">
    <source>
        <dbReference type="EMBL" id="MDS9469515.1"/>
    </source>
</evidence>
<keyword evidence="2" id="KW-0378">Hydrolase</keyword>
<sequence>MSIHSYHHFAKAPATGQPLVLTFHGTGGDEQQFSGLISELLPRAGIVSPRGDVSEHGANRFFRRTGEGIYDMADLARRTEKMSGFIAAHRAANPGAPIWALGYSNGANILASVLFSQPALIDRAVLMHPLIPFRPAPQPGLSGRPVLITAGRRDPISPMALTQNLVDYLGAQGATVELALHDGGHEIRAAEIDAIAGFLA</sequence>
<dbReference type="Proteomes" id="UP001269144">
    <property type="component" value="Unassembled WGS sequence"/>
</dbReference>
<dbReference type="RefSeq" id="WP_311162154.1">
    <property type="nucleotide sequence ID" value="NZ_JAVQLW010000003.1"/>
</dbReference>
<dbReference type="SUPFAM" id="SSF53474">
    <property type="entry name" value="alpha/beta-Hydrolases"/>
    <property type="match status" value="1"/>
</dbReference>
<reference evidence="3" key="1">
    <citation type="submission" date="2023-07" db="EMBL/GenBank/DDBJ databases">
        <title>Paracoccus sp. MBLB3053 whole genome sequence.</title>
        <authorList>
            <person name="Hwang C.Y."/>
            <person name="Cho E.-S."/>
            <person name="Seo M.-J."/>
        </authorList>
    </citation>
    <scope>NUCLEOTIDE SEQUENCE [LARGE SCALE GENOMIC DNA]</scope>
    <source>
        <strain evidence="3">MBLB3053</strain>
    </source>
</reference>
<name>A0ABU2HYE2_9RHOB</name>
<feature type="domain" description="Dienelactone hydrolase" evidence="1">
    <location>
        <begin position="17"/>
        <end position="183"/>
    </location>
</feature>